<dbReference type="AlphaFoldDB" id="A0A8S0RD13"/>
<reference evidence="1 2" key="1">
    <citation type="submission" date="2019-12" db="EMBL/GenBank/DDBJ databases">
        <authorList>
            <person name="Alioto T."/>
            <person name="Alioto T."/>
            <person name="Gomez Garrido J."/>
        </authorList>
    </citation>
    <scope>NUCLEOTIDE SEQUENCE [LARGE SCALE GENOMIC DNA]</scope>
</reference>
<gene>
    <name evidence="1" type="ORF">OLEA9_A078552</name>
</gene>
<comment type="caution">
    <text evidence="1">The sequence shown here is derived from an EMBL/GenBank/DDBJ whole genome shotgun (WGS) entry which is preliminary data.</text>
</comment>
<dbReference type="Proteomes" id="UP000594638">
    <property type="component" value="Unassembled WGS sequence"/>
</dbReference>
<sequence>MIGIISVEYVLNYSKFLHGIRVVDHLIYYSGSVYILFLQAESVIRPSSLWIHPSFGRLEAVELVAGGIRFCSSVVEMSFNGLRILFQSKSNLALKDKLSNNNYDNGSSSKVSDEENCALAAKAKKGKNEKAS</sequence>
<proteinExistence type="predicted"/>
<dbReference type="EMBL" id="CACTIH010002515">
    <property type="protein sequence ID" value="CAA2976702.1"/>
    <property type="molecule type" value="Genomic_DNA"/>
</dbReference>
<evidence type="ECO:0000313" key="2">
    <source>
        <dbReference type="Proteomes" id="UP000594638"/>
    </source>
</evidence>
<name>A0A8S0RD13_OLEEU</name>
<dbReference type="Gramene" id="OE9A078552T1">
    <property type="protein sequence ID" value="OE9A078552C1"/>
    <property type="gene ID" value="OE9A078552"/>
</dbReference>
<evidence type="ECO:0000313" key="1">
    <source>
        <dbReference type="EMBL" id="CAA2976702.1"/>
    </source>
</evidence>
<organism evidence="1 2">
    <name type="scientific">Olea europaea subsp. europaea</name>
    <dbReference type="NCBI Taxonomy" id="158383"/>
    <lineage>
        <taxon>Eukaryota</taxon>
        <taxon>Viridiplantae</taxon>
        <taxon>Streptophyta</taxon>
        <taxon>Embryophyta</taxon>
        <taxon>Tracheophyta</taxon>
        <taxon>Spermatophyta</taxon>
        <taxon>Magnoliopsida</taxon>
        <taxon>eudicotyledons</taxon>
        <taxon>Gunneridae</taxon>
        <taxon>Pentapetalae</taxon>
        <taxon>asterids</taxon>
        <taxon>lamiids</taxon>
        <taxon>Lamiales</taxon>
        <taxon>Oleaceae</taxon>
        <taxon>Oleeae</taxon>
        <taxon>Olea</taxon>
    </lineage>
</organism>
<protein>
    <submittedName>
        <fullName evidence="1">Uncharacterized protein</fullName>
    </submittedName>
</protein>
<accession>A0A8S0RD13</accession>
<keyword evidence="2" id="KW-1185">Reference proteome</keyword>